<comment type="subcellular location">
    <subcellularLocation>
        <location evidence="2">Membrane</location>
        <topology evidence="2">Multi-pass membrane protein</topology>
    </subcellularLocation>
</comment>
<sequence>MNVIFENLINILVFAAVLSIIVTIHELGHLIAAKKFGVYCREFAIGMGPLIYSKQSKRSETKYSIRALPIGGYVAMAGEPGESGMEDVPLERTINGIARWKRLIVMLAGIFMNLVLAFVVYLGIFSIYGIVDTPRPIIQEVVAESAASEAGMMANDEIIRLEFRNGNVVRPSTANDVVLGITSFQGETVNITVLRDGQEVQLTMTPQFDAESETYKMGVYFESGQLIHVSFFETIQYTFAFIGSMIGTLVKVLGWLVQGIGLNNVGGPIAIYQQTAKVQQYGMLFFWELIASLSVSLAIMNLIPIPVLDGGRALIITVEMIVRKPLPKKVENAVMIAGFAIMLAIMVFFVFMDIKRL</sequence>
<keyword evidence="14" id="KW-1185">Reference proteome</keyword>
<evidence type="ECO:0000256" key="10">
    <source>
        <dbReference type="ARBA" id="ARBA00023136"/>
    </source>
</evidence>
<organism evidence="13 14">
    <name type="scientific">Erysipelothrix larvae</name>
    <dbReference type="NCBI Taxonomy" id="1514105"/>
    <lineage>
        <taxon>Bacteria</taxon>
        <taxon>Bacillati</taxon>
        <taxon>Bacillota</taxon>
        <taxon>Erysipelotrichia</taxon>
        <taxon>Erysipelotrichales</taxon>
        <taxon>Erysipelotrichaceae</taxon>
        <taxon>Erysipelothrix</taxon>
    </lineage>
</organism>
<dbReference type="SUPFAM" id="SSF50156">
    <property type="entry name" value="PDZ domain-like"/>
    <property type="match status" value="1"/>
</dbReference>
<evidence type="ECO:0000256" key="6">
    <source>
        <dbReference type="ARBA" id="ARBA00022801"/>
    </source>
</evidence>
<keyword evidence="7" id="KW-0862">Zinc</keyword>
<evidence type="ECO:0000256" key="1">
    <source>
        <dbReference type="ARBA" id="ARBA00001947"/>
    </source>
</evidence>
<protein>
    <recommendedName>
        <fullName evidence="12">PDZ domain-containing protein</fullName>
    </recommendedName>
</protein>
<keyword evidence="4" id="KW-0645">Protease</keyword>
<comment type="cofactor">
    <cofactor evidence="1">
        <name>Zn(2+)</name>
        <dbReference type="ChEBI" id="CHEBI:29105"/>
    </cofactor>
</comment>
<gene>
    <name evidence="13" type="ORF">AOC36_04180</name>
</gene>
<feature type="transmembrane region" description="Helical" evidence="11">
    <location>
        <begin position="239"/>
        <end position="262"/>
    </location>
</feature>
<dbReference type="Proteomes" id="UP000063781">
    <property type="component" value="Chromosome"/>
</dbReference>
<evidence type="ECO:0000256" key="9">
    <source>
        <dbReference type="ARBA" id="ARBA00023049"/>
    </source>
</evidence>
<feature type="transmembrane region" description="Helical" evidence="11">
    <location>
        <begin position="103"/>
        <end position="131"/>
    </location>
</feature>
<evidence type="ECO:0000313" key="14">
    <source>
        <dbReference type="Proteomes" id="UP000063781"/>
    </source>
</evidence>
<reference evidence="13 14" key="1">
    <citation type="submission" date="2015-10" db="EMBL/GenBank/DDBJ databases">
        <title>Erysipelothrix larvae sp. LV19 isolated from the larval gut of the rhinoceros beetle, Trypoxylus dichotomus.</title>
        <authorList>
            <person name="Lim S."/>
            <person name="Kim B.-C."/>
        </authorList>
    </citation>
    <scope>NUCLEOTIDE SEQUENCE [LARGE SCALE GENOMIC DNA]</scope>
    <source>
        <strain evidence="13 14">LV19</strain>
    </source>
</reference>
<dbReference type="AlphaFoldDB" id="A0A120JTK6"/>
<evidence type="ECO:0000256" key="7">
    <source>
        <dbReference type="ARBA" id="ARBA00022833"/>
    </source>
</evidence>
<proteinExistence type="inferred from homology"/>
<feature type="transmembrane region" description="Helical" evidence="11">
    <location>
        <begin position="283"/>
        <end position="303"/>
    </location>
</feature>
<dbReference type="InterPro" id="IPR001478">
    <property type="entry name" value="PDZ"/>
</dbReference>
<keyword evidence="6" id="KW-0378">Hydrolase</keyword>
<feature type="domain" description="PDZ" evidence="12">
    <location>
        <begin position="120"/>
        <end position="197"/>
    </location>
</feature>
<dbReference type="InterPro" id="IPR004387">
    <property type="entry name" value="Pept_M50_Zn"/>
</dbReference>
<dbReference type="SMART" id="SM00228">
    <property type="entry name" value="PDZ"/>
    <property type="match status" value="1"/>
</dbReference>
<evidence type="ECO:0000256" key="8">
    <source>
        <dbReference type="ARBA" id="ARBA00022989"/>
    </source>
</evidence>
<dbReference type="EMBL" id="CP013213">
    <property type="protein sequence ID" value="AMC93197.1"/>
    <property type="molecule type" value="Genomic_DNA"/>
</dbReference>
<evidence type="ECO:0000256" key="5">
    <source>
        <dbReference type="ARBA" id="ARBA00022692"/>
    </source>
</evidence>
<evidence type="ECO:0000313" key="13">
    <source>
        <dbReference type="EMBL" id="AMC93197.1"/>
    </source>
</evidence>
<comment type="similarity">
    <text evidence="3">Belongs to the peptidase M50B family.</text>
</comment>
<keyword evidence="8 11" id="KW-1133">Transmembrane helix</keyword>
<feature type="transmembrane region" description="Helical" evidence="11">
    <location>
        <begin position="7"/>
        <end position="24"/>
    </location>
</feature>
<dbReference type="STRING" id="1514105.AOC36_04180"/>
<dbReference type="Pfam" id="PF02163">
    <property type="entry name" value="Peptidase_M50"/>
    <property type="match status" value="1"/>
</dbReference>
<keyword evidence="10 11" id="KW-0472">Membrane</keyword>
<evidence type="ECO:0000256" key="4">
    <source>
        <dbReference type="ARBA" id="ARBA00022670"/>
    </source>
</evidence>
<evidence type="ECO:0000256" key="3">
    <source>
        <dbReference type="ARBA" id="ARBA00007931"/>
    </source>
</evidence>
<keyword evidence="5 11" id="KW-0812">Transmembrane</keyword>
<accession>A0A120JTK6</accession>
<dbReference type="OrthoDB" id="9782003at2"/>
<dbReference type="GO" id="GO:0016020">
    <property type="term" value="C:membrane"/>
    <property type="evidence" value="ECO:0007669"/>
    <property type="project" value="UniProtKB-SubCell"/>
</dbReference>
<dbReference type="Gene3D" id="2.30.42.10">
    <property type="match status" value="1"/>
</dbReference>
<feature type="transmembrane region" description="Helical" evidence="11">
    <location>
        <begin position="333"/>
        <end position="352"/>
    </location>
</feature>
<dbReference type="PANTHER" id="PTHR42837:SF2">
    <property type="entry name" value="MEMBRANE METALLOPROTEASE ARASP2, CHLOROPLASTIC-RELATED"/>
    <property type="match status" value="1"/>
</dbReference>
<evidence type="ECO:0000259" key="12">
    <source>
        <dbReference type="SMART" id="SM00228"/>
    </source>
</evidence>
<dbReference type="CDD" id="cd06163">
    <property type="entry name" value="S2P-M50_PDZ_RseP-like"/>
    <property type="match status" value="1"/>
</dbReference>
<evidence type="ECO:0000256" key="11">
    <source>
        <dbReference type="SAM" id="Phobius"/>
    </source>
</evidence>
<dbReference type="InterPro" id="IPR036034">
    <property type="entry name" value="PDZ_sf"/>
</dbReference>
<dbReference type="InterPro" id="IPR008915">
    <property type="entry name" value="Peptidase_M50"/>
</dbReference>
<dbReference type="GO" id="GO:0004222">
    <property type="term" value="F:metalloendopeptidase activity"/>
    <property type="evidence" value="ECO:0007669"/>
    <property type="project" value="InterPro"/>
</dbReference>
<dbReference type="KEGG" id="erl:AOC36_04180"/>
<dbReference type="PANTHER" id="PTHR42837">
    <property type="entry name" value="REGULATOR OF SIGMA-E PROTEASE RSEP"/>
    <property type="match status" value="1"/>
</dbReference>
<name>A0A120JTK6_9FIRM</name>
<keyword evidence="9" id="KW-0482">Metalloprotease</keyword>
<dbReference type="GO" id="GO:0006508">
    <property type="term" value="P:proteolysis"/>
    <property type="evidence" value="ECO:0007669"/>
    <property type="project" value="UniProtKB-KW"/>
</dbReference>
<evidence type="ECO:0000256" key="2">
    <source>
        <dbReference type="ARBA" id="ARBA00004141"/>
    </source>
</evidence>
<dbReference type="RefSeq" id="WP_067631730.1">
    <property type="nucleotide sequence ID" value="NZ_CP013213.1"/>
</dbReference>